<organism evidence="1">
    <name type="scientific">Hyalomma excavatum</name>
    <dbReference type="NCBI Taxonomy" id="257692"/>
    <lineage>
        <taxon>Eukaryota</taxon>
        <taxon>Metazoa</taxon>
        <taxon>Ecdysozoa</taxon>
        <taxon>Arthropoda</taxon>
        <taxon>Chelicerata</taxon>
        <taxon>Arachnida</taxon>
        <taxon>Acari</taxon>
        <taxon>Parasitiformes</taxon>
        <taxon>Ixodida</taxon>
        <taxon>Ixodoidea</taxon>
        <taxon>Ixodidae</taxon>
        <taxon>Hyalomminae</taxon>
        <taxon>Hyalomma</taxon>
    </lineage>
</organism>
<name>A0A131XPX2_9ACAR</name>
<protein>
    <submittedName>
        <fullName evidence="1">Putative tick transposon</fullName>
    </submittedName>
</protein>
<feature type="non-terminal residue" evidence="1">
    <location>
        <position position="1"/>
    </location>
</feature>
<evidence type="ECO:0000313" key="1">
    <source>
        <dbReference type="EMBL" id="JAP67736.1"/>
    </source>
</evidence>
<feature type="non-terminal residue" evidence="1">
    <location>
        <position position="92"/>
    </location>
</feature>
<accession>A0A131XPX2</accession>
<dbReference type="EMBL" id="GEFH01000845">
    <property type="protein sequence ID" value="JAP67736.1"/>
    <property type="molecule type" value="mRNA"/>
</dbReference>
<sequence>FRPPHKDFRREQSVAWRQLLTNAYPNISLLSKIYHATYDDKCPLCGEHPTLYHVTWVCQKSKVLPVNKTPTPEQWEAVLSCSKREEQLKLID</sequence>
<reference evidence="1" key="1">
    <citation type="journal article" date="2017" name="Ticks Tick Borne Dis.">
        <title>An insight into the sialome of Hyalomma excavatum.</title>
        <authorList>
            <person name="Ribeiro J.M."/>
            <person name="Slovak M."/>
            <person name="Francischetti I.M."/>
        </authorList>
    </citation>
    <scope>NUCLEOTIDE SEQUENCE</scope>
    <source>
        <strain evidence="1">Samish</strain>
        <tissue evidence="1">Salivary glands</tissue>
    </source>
</reference>
<dbReference type="AlphaFoldDB" id="A0A131XPX2"/>
<proteinExistence type="evidence at transcript level"/>